<evidence type="ECO:0000259" key="2">
    <source>
        <dbReference type="Pfam" id="PF08450"/>
    </source>
</evidence>
<feature type="domain" description="SMP-30/Gluconolactonase/LRE-like region" evidence="2">
    <location>
        <begin position="123"/>
        <end position="219"/>
    </location>
</feature>
<keyword evidence="4" id="KW-1185">Reference proteome</keyword>
<protein>
    <recommendedName>
        <fullName evidence="2">SMP-30/Gluconolactonase/LRE-like region domain-containing protein</fullName>
    </recommendedName>
</protein>
<dbReference type="InterPro" id="IPR013658">
    <property type="entry name" value="SGL"/>
</dbReference>
<evidence type="ECO:0000313" key="3">
    <source>
        <dbReference type="EMBL" id="OCF56872.1"/>
    </source>
</evidence>
<dbReference type="AlphaFoldDB" id="A0A1B9IMT0"/>
<dbReference type="Gene3D" id="2.120.10.30">
    <property type="entry name" value="TolB, C-terminal domain"/>
    <property type="match status" value="1"/>
</dbReference>
<name>A0A1B9IMT0_9TREE</name>
<evidence type="ECO:0000256" key="1">
    <source>
        <dbReference type="SAM" id="SignalP"/>
    </source>
</evidence>
<feature type="chain" id="PRO_5008628763" description="SMP-30/Gluconolactonase/LRE-like region domain-containing protein" evidence="1">
    <location>
        <begin position="18"/>
        <end position="269"/>
    </location>
</feature>
<dbReference type="EMBL" id="KI669464">
    <property type="protein sequence ID" value="OCF56872.1"/>
    <property type="molecule type" value="Genomic_DNA"/>
</dbReference>
<dbReference type="InterPro" id="IPR011042">
    <property type="entry name" value="6-blade_b-propeller_TolB-like"/>
</dbReference>
<dbReference type="OrthoDB" id="423498at2759"/>
<dbReference type="InterPro" id="IPR052988">
    <property type="entry name" value="Oryzine_lactonohydrolase"/>
</dbReference>
<dbReference type="Pfam" id="PF08450">
    <property type="entry name" value="SGL"/>
    <property type="match status" value="1"/>
</dbReference>
<keyword evidence="1" id="KW-0732">Signal</keyword>
<reference evidence="4" key="2">
    <citation type="submission" date="2013-12" db="EMBL/GenBank/DDBJ databases">
        <title>Evolution of pathogenesis and genome organization in the Tremellales.</title>
        <authorList>
            <person name="Cuomo C."/>
            <person name="Litvintseva A."/>
            <person name="Heitman J."/>
            <person name="Chen Y."/>
            <person name="Sun S."/>
            <person name="Springer D."/>
            <person name="Dromer F."/>
            <person name="Young S."/>
            <person name="Zeng Q."/>
            <person name="Chapman S."/>
            <person name="Gujja S."/>
            <person name="Saif S."/>
            <person name="Birren B."/>
        </authorList>
    </citation>
    <scope>NUCLEOTIDE SEQUENCE [LARGE SCALE GENOMIC DNA]</scope>
    <source>
        <strain evidence="4">CBS 10435</strain>
    </source>
</reference>
<dbReference type="PANTHER" id="PTHR47064">
    <property type="entry name" value="PUTATIVE (AFU_ORTHOLOGUE AFUA_1G08990)-RELATED"/>
    <property type="match status" value="1"/>
</dbReference>
<proteinExistence type="predicted"/>
<dbReference type="Proteomes" id="UP000092583">
    <property type="component" value="Unassembled WGS sequence"/>
</dbReference>
<dbReference type="SUPFAM" id="SSF63829">
    <property type="entry name" value="Calcium-dependent phosphotriesterase"/>
    <property type="match status" value="1"/>
</dbReference>
<organism evidence="3 4">
    <name type="scientific">Kwoniella mangroviensis CBS 10435</name>
    <dbReference type="NCBI Taxonomy" id="1331196"/>
    <lineage>
        <taxon>Eukaryota</taxon>
        <taxon>Fungi</taxon>
        <taxon>Dikarya</taxon>
        <taxon>Basidiomycota</taxon>
        <taxon>Agaricomycotina</taxon>
        <taxon>Tremellomycetes</taxon>
        <taxon>Tremellales</taxon>
        <taxon>Cryptococcaceae</taxon>
        <taxon>Kwoniella</taxon>
    </lineage>
</organism>
<evidence type="ECO:0000313" key="4">
    <source>
        <dbReference type="Proteomes" id="UP000092583"/>
    </source>
</evidence>
<feature type="signal peptide" evidence="1">
    <location>
        <begin position="1"/>
        <end position="17"/>
    </location>
</feature>
<dbReference type="PANTHER" id="PTHR47064:SF2">
    <property type="entry name" value="SMP-30_GLUCONOLACTONASE_LRE-LIKE REGION DOMAIN-CONTAINING PROTEIN-RELATED"/>
    <property type="match status" value="1"/>
</dbReference>
<accession>A0A1B9IMT0</accession>
<sequence>MQAFIVVVLWSKVRCLAKDETGNSFAHEAGVWVQPLNEVWFTSNLFSQGFVLFCDQGGDIEQSSKLILVDPENPHRAQNLINNFYGRQFNALNDVIVLPPPHGRHAEFVQSSDNIESRQELPKGSTIWFSTYGFEQSFRPAPQLPSQVHALDPHTGRIKVVADGFDHPNGIAFSPDGSICYITDTSHIHGTIKLDPHLQSTIQQNRRVLPFADTGVPDGNSYGTLIGRIVLRAADSNLGVGCANFCFIPGGKLVCFSENRVYLVEGLKV</sequence>
<gene>
    <name evidence="3" type="ORF">L486_05727</name>
</gene>
<dbReference type="STRING" id="1331196.A0A1B9IMT0"/>
<reference evidence="3 4" key="1">
    <citation type="submission" date="2013-07" db="EMBL/GenBank/DDBJ databases">
        <title>The Genome Sequence of Kwoniella mangroviensis CBS10435.</title>
        <authorList>
            <consortium name="The Broad Institute Genome Sequencing Platform"/>
            <person name="Cuomo C."/>
            <person name="Litvintseva A."/>
            <person name="Chen Y."/>
            <person name="Heitman J."/>
            <person name="Sun S."/>
            <person name="Springer D."/>
            <person name="Dromer F."/>
            <person name="Young S.K."/>
            <person name="Zeng Q."/>
            <person name="Gargeya S."/>
            <person name="Fitzgerald M."/>
            <person name="Abouelleil A."/>
            <person name="Alvarado L."/>
            <person name="Berlin A.M."/>
            <person name="Chapman S.B."/>
            <person name="Dewar J."/>
            <person name="Goldberg J."/>
            <person name="Griggs A."/>
            <person name="Gujja S."/>
            <person name="Hansen M."/>
            <person name="Howarth C."/>
            <person name="Imamovic A."/>
            <person name="Larimer J."/>
            <person name="McCowan C."/>
            <person name="Murphy C."/>
            <person name="Pearson M."/>
            <person name="Priest M."/>
            <person name="Roberts A."/>
            <person name="Saif S."/>
            <person name="Shea T."/>
            <person name="Sykes S."/>
            <person name="Wortman J."/>
            <person name="Nusbaum C."/>
            <person name="Birren B."/>
        </authorList>
    </citation>
    <scope>NUCLEOTIDE SEQUENCE [LARGE SCALE GENOMIC DNA]</scope>
    <source>
        <strain evidence="3 4">CBS 10435</strain>
    </source>
</reference>